<dbReference type="RefSeq" id="WP_230068622.1">
    <property type="nucleotide sequence ID" value="NZ_BAABLL010000013.1"/>
</dbReference>
<dbReference type="PANTHER" id="PTHR43649:SF29">
    <property type="entry name" value="OSMOPROTECTIVE COMPOUNDS-BINDING PROTEIN GGTB"/>
    <property type="match status" value="1"/>
</dbReference>
<feature type="signal peptide" evidence="3">
    <location>
        <begin position="1"/>
        <end position="27"/>
    </location>
</feature>
<dbReference type="Pfam" id="PF01547">
    <property type="entry name" value="SBP_bac_1"/>
    <property type="match status" value="1"/>
</dbReference>
<dbReference type="Gene3D" id="3.40.190.10">
    <property type="entry name" value="Periplasmic binding protein-like II"/>
    <property type="match status" value="2"/>
</dbReference>
<gene>
    <name evidence="4" type="ORF">ACFOW9_00380</name>
</gene>
<keyword evidence="2" id="KW-0813">Transport</keyword>
<dbReference type="EMBL" id="JBHSCQ010000002">
    <property type="protein sequence ID" value="MFC4264053.1"/>
    <property type="molecule type" value="Genomic_DNA"/>
</dbReference>
<dbReference type="PROSITE" id="PS51257">
    <property type="entry name" value="PROKAR_LIPOPROTEIN"/>
    <property type="match status" value="1"/>
</dbReference>
<reference evidence="5" key="1">
    <citation type="journal article" date="2019" name="Int. J. Syst. Evol. Microbiol.">
        <title>The Global Catalogue of Microorganisms (GCM) 10K type strain sequencing project: providing services to taxonomists for standard genome sequencing and annotation.</title>
        <authorList>
            <consortium name="The Broad Institute Genomics Platform"/>
            <consortium name="The Broad Institute Genome Sequencing Center for Infectious Disease"/>
            <person name="Wu L."/>
            <person name="Ma J."/>
        </authorList>
    </citation>
    <scope>NUCLEOTIDE SEQUENCE [LARGE SCALE GENOMIC DNA]</scope>
    <source>
        <strain evidence="5">CGMCC 1.10698</strain>
    </source>
</reference>
<dbReference type="InterPro" id="IPR006311">
    <property type="entry name" value="TAT_signal"/>
</dbReference>
<evidence type="ECO:0000313" key="5">
    <source>
        <dbReference type="Proteomes" id="UP001595773"/>
    </source>
</evidence>
<evidence type="ECO:0000313" key="4">
    <source>
        <dbReference type="EMBL" id="MFC4264053.1"/>
    </source>
</evidence>
<sequence length="439" mass="46111">MKRRTFLTTAAAAAVVTMISGCGSTAAAPSAADPQATVDYSGTLSVLTKFGGDPLQPYFEKIAKSYQKMHPEVKIQLIQETDQSIKDKTKTLTASGALPDVYFSWTGNWAENFVSGGLAADLSAVIGPDSAWGKTFGAASVDAFKFDGKYYGVPLYNDAKFMGYNKAIFSKLGISVPSTFDELLGVCAKIKSAGYEPIAFGNKDGWPALHFVQQLLAYNVPAAILAADYIPSTAKFDDPGYVKALGQFKELADQCTGSGAQSNGVLYSTAQQALASGQAAMYYQEILEFDNVDAPANQISKDGFGFFQLPAPSGASGDSKALEGAPEGYLINAKSKNVALAVDFMKFVTEKENASLLSSAPYGQPSTVLGAVDSSNSSASVAAGVEQINKADVLVPWLDTANVPDVADTWLSATEGLITGNLTPSQVMDQVRKASAGAK</sequence>
<evidence type="ECO:0000256" key="2">
    <source>
        <dbReference type="ARBA" id="ARBA00022448"/>
    </source>
</evidence>
<comment type="caution">
    <text evidence="4">The sequence shown here is derived from an EMBL/GenBank/DDBJ whole genome shotgun (WGS) entry which is preliminary data.</text>
</comment>
<dbReference type="InterPro" id="IPR050490">
    <property type="entry name" value="Bact_solute-bd_prot1"/>
</dbReference>
<proteinExistence type="inferred from homology"/>
<accession>A0ABV8QWI5</accession>
<dbReference type="PANTHER" id="PTHR43649">
    <property type="entry name" value="ARABINOSE-BINDING PROTEIN-RELATED"/>
    <property type="match status" value="1"/>
</dbReference>
<dbReference type="SUPFAM" id="SSF53850">
    <property type="entry name" value="Periplasmic binding protein-like II"/>
    <property type="match status" value="1"/>
</dbReference>
<dbReference type="PROSITE" id="PS51318">
    <property type="entry name" value="TAT"/>
    <property type="match status" value="1"/>
</dbReference>
<protein>
    <submittedName>
        <fullName evidence="4">ABC transporter substrate-binding protein</fullName>
    </submittedName>
</protein>
<evidence type="ECO:0000256" key="1">
    <source>
        <dbReference type="ARBA" id="ARBA00008520"/>
    </source>
</evidence>
<keyword evidence="3" id="KW-0732">Signal</keyword>
<dbReference type="InterPro" id="IPR006059">
    <property type="entry name" value="SBP"/>
</dbReference>
<keyword evidence="5" id="KW-1185">Reference proteome</keyword>
<feature type="chain" id="PRO_5046713187" evidence="3">
    <location>
        <begin position="28"/>
        <end position="439"/>
    </location>
</feature>
<dbReference type="Proteomes" id="UP001595773">
    <property type="component" value="Unassembled WGS sequence"/>
</dbReference>
<comment type="similarity">
    <text evidence="1">Belongs to the bacterial solute-binding protein 1 family.</text>
</comment>
<evidence type="ECO:0000256" key="3">
    <source>
        <dbReference type="SAM" id="SignalP"/>
    </source>
</evidence>
<name>A0ABV8QWI5_9MICC</name>
<organism evidence="4 5">
    <name type="scientific">Arthrobacter cryoconiti</name>
    <dbReference type="NCBI Taxonomy" id="748907"/>
    <lineage>
        <taxon>Bacteria</taxon>
        <taxon>Bacillati</taxon>
        <taxon>Actinomycetota</taxon>
        <taxon>Actinomycetes</taxon>
        <taxon>Micrococcales</taxon>
        <taxon>Micrococcaceae</taxon>
        <taxon>Arthrobacter</taxon>
    </lineage>
</organism>